<name>A0AAD9J649_9ANNE</name>
<sequence>MLAALILLGCYAIGHGHLCGSVVLDPTIAMILQSFTIVLQTLFGGYLIKHGTFPNIFKILEDTSYVRYTYQIILVTQWRDVEHLECEYSNRNQSLNETLDLFETGQVFCYENGIQVIKSFGFEPDSVPYCFGIMILLLIGTMIANYIALIIKVKRAK</sequence>
<dbReference type="GO" id="GO:0016020">
    <property type="term" value="C:membrane"/>
    <property type="evidence" value="ECO:0007669"/>
    <property type="project" value="UniProtKB-SubCell"/>
</dbReference>
<evidence type="ECO:0000256" key="4">
    <source>
        <dbReference type="ARBA" id="ARBA00023136"/>
    </source>
</evidence>
<gene>
    <name evidence="8" type="ORF">LSH36_566g01190</name>
</gene>
<evidence type="ECO:0000256" key="6">
    <source>
        <dbReference type="SAM" id="SignalP"/>
    </source>
</evidence>
<evidence type="ECO:0000256" key="5">
    <source>
        <dbReference type="SAM" id="Phobius"/>
    </source>
</evidence>
<evidence type="ECO:0000259" key="7">
    <source>
        <dbReference type="Pfam" id="PF01061"/>
    </source>
</evidence>
<keyword evidence="3 5" id="KW-1133">Transmembrane helix</keyword>
<feature type="signal peptide" evidence="6">
    <location>
        <begin position="1"/>
        <end position="16"/>
    </location>
</feature>
<organism evidence="8 9">
    <name type="scientific">Paralvinella palmiformis</name>
    <dbReference type="NCBI Taxonomy" id="53620"/>
    <lineage>
        <taxon>Eukaryota</taxon>
        <taxon>Metazoa</taxon>
        <taxon>Spiralia</taxon>
        <taxon>Lophotrochozoa</taxon>
        <taxon>Annelida</taxon>
        <taxon>Polychaeta</taxon>
        <taxon>Sedentaria</taxon>
        <taxon>Canalipalpata</taxon>
        <taxon>Terebellida</taxon>
        <taxon>Terebelliformia</taxon>
        <taxon>Alvinellidae</taxon>
        <taxon>Paralvinella</taxon>
    </lineage>
</organism>
<dbReference type="InterPro" id="IPR013525">
    <property type="entry name" value="ABC2_TM"/>
</dbReference>
<keyword evidence="2 5" id="KW-0812">Transmembrane</keyword>
<feature type="transmembrane region" description="Helical" evidence="5">
    <location>
        <begin position="127"/>
        <end position="151"/>
    </location>
</feature>
<evidence type="ECO:0000313" key="9">
    <source>
        <dbReference type="Proteomes" id="UP001208570"/>
    </source>
</evidence>
<feature type="domain" description="ABC-2 type transporter transmembrane" evidence="7">
    <location>
        <begin position="2"/>
        <end position="77"/>
    </location>
</feature>
<evidence type="ECO:0000256" key="1">
    <source>
        <dbReference type="ARBA" id="ARBA00004141"/>
    </source>
</evidence>
<dbReference type="AlphaFoldDB" id="A0AAD9J649"/>
<comment type="caution">
    <text evidence="8">The sequence shown here is derived from an EMBL/GenBank/DDBJ whole genome shotgun (WGS) entry which is preliminary data.</text>
</comment>
<dbReference type="Proteomes" id="UP001208570">
    <property type="component" value="Unassembled WGS sequence"/>
</dbReference>
<keyword evidence="6" id="KW-0732">Signal</keyword>
<proteinExistence type="predicted"/>
<keyword evidence="9" id="KW-1185">Reference proteome</keyword>
<comment type="subcellular location">
    <subcellularLocation>
        <location evidence="1">Membrane</location>
        <topology evidence="1">Multi-pass membrane protein</topology>
    </subcellularLocation>
</comment>
<feature type="chain" id="PRO_5042032499" description="ABC-2 type transporter transmembrane domain-containing protein" evidence="6">
    <location>
        <begin position="17"/>
        <end position="157"/>
    </location>
</feature>
<feature type="transmembrane region" description="Helical" evidence="5">
    <location>
        <begin position="28"/>
        <end position="48"/>
    </location>
</feature>
<evidence type="ECO:0000313" key="8">
    <source>
        <dbReference type="EMBL" id="KAK2147168.1"/>
    </source>
</evidence>
<evidence type="ECO:0000256" key="3">
    <source>
        <dbReference type="ARBA" id="ARBA00022989"/>
    </source>
</evidence>
<keyword evidence="4 5" id="KW-0472">Membrane</keyword>
<protein>
    <recommendedName>
        <fullName evidence="7">ABC-2 type transporter transmembrane domain-containing protein</fullName>
    </recommendedName>
</protein>
<accession>A0AAD9J649</accession>
<evidence type="ECO:0000256" key="2">
    <source>
        <dbReference type="ARBA" id="ARBA00022692"/>
    </source>
</evidence>
<dbReference type="EMBL" id="JAODUP010000566">
    <property type="protein sequence ID" value="KAK2147168.1"/>
    <property type="molecule type" value="Genomic_DNA"/>
</dbReference>
<dbReference type="Pfam" id="PF01061">
    <property type="entry name" value="ABC2_membrane"/>
    <property type="match status" value="1"/>
</dbReference>
<reference evidence="8" key="1">
    <citation type="journal article" date="2023" name="Mol. Biol. Evol.">
        <title>Third-Generation Sequencing Reveals the Adaptive Role of the Epigenome in Three Deep-Sea Polychaetes.</title>
        <authorList>
            <person name="Perez M."/>
            <person name="Aroh O."/>
            <person name="Sun Y."/>
            <person name="Lan Y."/>
            <person name="Juniper S.K."/>
            <person name="Young C.R."/>
            <person name="Angers B."/>
            <person name="Qian P.Y."/>
        </authorList>
    </citation>
    <scope>NUCLEOTIDE SEQUENCE</scope>
    <source>
        <strain evidence="8">P08H-3</strain>
    </source>
</reference>
<dbReference type="GO" id="GO:0140359">
    <property type="term" value="F:ABC-type transporter activity"/>
    <property type="evidence" value="ECO:0007669"/>
    <property type="project" value="InterPro"/>
</dbReference>